<dbReference type="EMBL" id="FOZK01000001">
    <property type="protein sequence ID" value="SFR90548.1"/>
    <property type="molecule type" value="Genomic_DNA"/>
</dbReference>
<keyword evidence="2" id="KW-1133">Transmembrane helix</keyword>
<dbReference type="OrthoDB" id="65070at2157"/>
<gene>
    <name evidence="3" type="ORF">SAMN05216559_0805</name>
</gene>
<dbReference type="PANTHER" id="PTHR35902">
    <property type="entry name" value="S-LAYER DOMAIN-LIKE PROTEIN-RELATED"/>
    <property type="match status" value="1"/>
</dbReference>
<keyword evidence="4" id="KW-1185">Reference proteome</keyword>
<dbReference type="Proteomes" id="UP000199062">
    <property type="component" value="Unassembled WGS sequence"/>
</dbReference>
<dbReference type="STRING" id="767519.SAMN05216559_0805"/>
<proteinExistence type="predicted"/>
<evidence type="ECO:0000256" key="1">
    <source>
        <dbReference type="SAM" id="MobiDB-lite"/>
    </source>
</evidence>
<evidence type="ECO:0000313" key="4">
    <source>
        <dbReference type="Proteomes" id="UP000199062"/>
    </source>
</evidence>
<evidence type="ECO:0008006" key="5">
    <source>
        <dbReference type="Google" id="ProtNLM"/>
    </source>
</evidence>
<reference evidence="3 4" key="1">
    <citation type="submission" date="2016-10" db="EMBL/GenBank/DDBJ databases">
        <authorList>
            <person name="de Groot N.N."/>
        </authorList>
    </citation>
    <scope>NUCLEOTIDE SEQUENCE [LARGE SCALE GENOMIC DNA]</scope>
    <source>
        <strain evidence="3 4">CGMCC 1.10457</strain>
    </source>
</reference>
<feature type="transmembrane region" description="Helical" evidence="2">
    <location>
        <begin position="368"/>
        <end position="387"/>
    </location>
</feature>
<evidence type="ECO:0000313" key="3">
    <source>
        <dbReference type="EMBL" id="SFR90548.1"/>
    </source>
</evidence>
<keyword evidence="2" id="KW-0472">Membrane</keyword>
<organism evidence="3 4">
    <name type="scientific">Halomicrobium zhouii</name>
    <dbReference type="NCBI Taxonomy" id="767519"/>
    <lineage>
        <taxon>Archaea</taxon>
        <taxon>Methanobacteriati</taxon>
        <taxon>Methanobacteriota</taxon>
        <taxon>Stenosarchaea group</taxon>
        <taxon>Halobacteria</taxon>
        <taxon>Halobacteriales</taxon>
        <taxon>Haloarculaceae</taxon>
        <taxon>Halomicrobium</taxon>
    </lineage>
</organism>
<accession>A0A1I6KHM4</accession>
<feature type="region of interest" description="Disordered" evidence="1">
    <location>
        <begin position="75"/>
        <end position="95"/>
    </location>
</feature>
<dbReference type="PANTHER" id="PTHR35902:SF6">
    <property type="entry name" value="CONSERVED WITHIN P. AEROPHILUM"/>
    <property type="match status" value="1"/>
</dbReference>
<sequence length="391" mass="40827">MKRAATLALAALVLASAVTVGAGSAAAAGAAFISVDVEATPDPAPPGSEVTVSTTVESMHDDGQPYKLQRVELQETRNGSDDAVDSENPSQFVQGGDSVTVNLTEEFDQTGEFDRYVHLRFVSSTGDVVEMVRPVTVSIGQSHPATSLSAGQASATGKTDLSLTVANGLPKEVRGVTVELASDDVTLLEERHVVSSLQPGNEAVVDVPVRNVSTGTKTVEAELTYLTADGESRSVTQTLSATVEDQGQPAEIDVTGKHVTQEGDQVVVRGSASNVGSTNASSVKVAVQGGDRVAPAQNQASFFVGEVAASDYSSFEVHGRLTEETNETVTIPLQLSYTVDGDQVTRTIDVEYTPRTTPDQSTQRNSGLLVPALGGLVVVAVVGGLGWRRFR</sequence>
<protein>
    <recommendedName>
        <fullName evidence="5">CARDB protein</fullName>
    </recommendedName>
</protein>
<dbReference type="AlphaFoldDB" id="A0A1I6KHM4"/>
<name>A0A1I6KHM4_9EURY</name>
<evidence type="ECO:0000256" key="2">
    <source>
        <dbReference type="SAM" id="Phobius"/>
    </source>
</evidence>
<dbReference type="RefSeq" id="WP_089814094.1">
    <property type="nucleotide sequence ID" value="NZ_FOZK01000001.1"/>
</dbReference>
<keyword evidence="2" id="KW-0812">Transmembrane</keyword>